<feature type="domain" description="MobA-like NTP transferase" evidence="3">
    <location>
        <begin position="5"/>
        <end position="202"/>
    </location>
</feature>
<gene>
    <name evidence="4" type="ORF">C8D78_3504</name>
</gene>
<evidence type="ECO:0000313" key="4">
    <source>
        <dbReference type="EMBL" id="RKR13556.1"/>
    </source>
</evidence>
<dbReference type="PANTHER" id="PTHR19136">
    <property type="entry name" value="MOLYBDENUM COFACTOR GUANYLYLTRANSFERASE"/>
    <property type="match status" value="1"/>
</dbReference>
<dbReference type="AlphaFoldDB" id="A0A495E9U6"/>
<evidence type="ECO:0000256" key="2">
    <source>
        <dbReference type="SAM" id="MobiDB-lite"/>
    </source>
</evidence>
<protein>
    <submittedName>
        <fullName evidence="4">Molybdopterin-guanine dinucleotide biosynthesis protein A</fullName>
    </submittedName>
</protein>
<evidence type="ECO:0000259" key="3">
    <source>
        <dbReference type="Pfam" id="PF12804"/>
    </source>
</evidence>
<feature type="region of interest" description="Disordered" evidence="2">
    <location>
        <begin position="227"/>
        <end position="262"/>
    </location>
</feature>
<dbReference type="RefSeq" id="WP_120955111.1">
    <property type="nucleotide sequence ID" value="NZ_RBIR01000010.1"/>
</dbReference>
<evidence type="ECO:0000256" key="1">
    <source>
        <dbReference type="ARBA" id="ARBA00022679"/>
    </source>
</evidence>
<evidence type="ECO:0000313" key="5">
    <source>
        <dbReference type="Proteomes" id="UP000276055"/>
    </source>
</evidence>
<sequence length="262" mass="25942">MEFDAIILAGGRSSRLGGVPKAGLIYGGATLLERSLHAAGAAARTVVVGPDPGNLPDGVLSCREEPPYAGPAAAIAAGLGALAVSRAGRDGTVAPPPPPPFVLVLACDMPRSAAAVRVLFNALAGAPAESPAAEQGRASSDADSKGGVRSGVDSNDVYGNGGDSSGGDSRDGVMAVSADGRKQPLLGLYSTAALQRCAADAARSGSLENASAFALLARLDVQEVRVPSGSTDDVDTWDDASALGVSGTIPDLGPDSGPELRS</sequence>
<dbReference type="InterPro" id="IPR025877">
    <property type="entry name" value="MobA-like_NTP_Trfase"/>
</dbReference>
<dbReference type="Proteomes" id="UP000276055">
    <property type="component" value="Unassembled WGS sequence"/>
</dbReference>
<dbReference type="Pfam" id="PF12804">
    <property type="entry name" value="NTP_transf_3"/>
    <property type="match status" value="1"/>
</dbReference>
<comment type="caution">
    <text evidence="4">The sequence shown here is derived from an EMBL/GenBank/DDBJ whole genome shotgun (WGS) entry which is preliminary data.</text>
</comment>
<dbReference type="InterPro" id="IPR029044">
    <property type="entry name" value="Nucleotide-diphossugar_trans"/>
</dbReference>
<dbReference type="SUPFAM" id="SSF53448">
    <property type="entry name" value="Nucleotide-diphospho-sugar transferases"/>
    <property type="match status" value="1"/>
</dbReference>
<dbReference type="EMBL" id="RBIR01000010">
    <property type="protein sequence ID" value="RKR13556.1"/>
    <property type="molecule type" value="Genomic_DNA"/>
</dbReference>
<dbReference type="OrthoDB" id="4408226at2"/>
<proteinExistence type="predicted"/>
<accession>A0A495E9U6</accession>
<organism evidence="4 5">
    <name type="scientific">Arthrobacter oryzae</name>
    <dbReference type="NCBI Taxonomy" id="409290"/>
    <lineage>
        <taxon>Bacteria</taxon>
        <taxon>Bacillati</taxon>
        <taxon>Actinomycetota</taxon>
        <taxon>Actinomycetes</taxon>
        <taxon>Micrococcales</taxon>
        <taxon>Micrococcaceae</taxon>
        <taxon>Arthrobacter</taxon>
    </lineage>
</organism>
<dbReference type="GO" id="GO:0016779">
    <property type="term" value="F:nucleotidyltransferase activity"/>
    <property type="evidence" value="ECO:0007669"/>
    <property type="project" value="UniProtKB-ARBA"/>
</dbReference>
<keyword evidence="1" id="KW-0808">Transferase</keyword>
<dbReference type="Gene3D" id="3.90.550.10">
    <property type="entry name" value="Spore Coat Polysaccharide Biosynthesis Protein SpsA, Chain A"/>
    <property type="match status" value="1"/>
</dbReference>
<dbReference type="PANTHER" id="PTHR19136:SF81">
    <property type="entry name" value="MOLYBDENUM COFACTOR GUANYLYLTRANSFERASE"/>
    <property type="match status" value="1"/>
</dbReference>
<name>A0A495E9U6_9MICC</name>
<feature type="region of interest" description="Disordered" evidence="2">
    <location>
        <begin position="129"/>
        <end position="174"/>
    </location>
</feature>
<reference evidence="4 5" key="1">
    <citation type="submission" date="2018-10" db="EMBL/GenBank/DDBJ databases">
        <title>Genomic Encyclopedia of Type Strains, Phase IV (KMG-IV): sequencing the most valuable type-strain genomes for metagenomic binning, comparative biology and taxonomic classification.</title>
        <authorList>
            <person name="Goeker M."/>
        </authorList>
    </citation>
    <scope>NUCLEOTIDE SEQUENCE [LARGE SCALE GENOMIC DNA]</scope>
    <source>
        <strain evidence="4 5">DSM 25586</strain>
    </source>
</reference>